<dbReference type="InParanoid" id="A0A1W4WG50"/>
<proteinExistence type="predicted"/>
<evidence type="ECO:0000313" key="3">
    <source>
        <dbReference type="RefSeq" id="XP_018319088.1"/>
    </source>
</evidence>
<dbReference type="GO" id="GO:0005615">
    <property type="term" value="C:extracellular space"/>
    <property type="evidence" value="ECO:0007669"/>
    <property type="project" value="TreeGrafter"/>
</dbReference>
<reference evidence="3" key="1">
    <citation type="submission" date="2025-08" db="UniProtKB">
        <authorList>
            <consortium name="RefSeq"/>
        </authorList>
    </citation>
    <scope>IDENTIFICATION</scope>
    <source>
        <tissue evidence="3">Entire body</tissue>
    </source>
</reference>
<dbReference type="Proteomes" id="UP000192223">
    <property type="component" value="Unplaced"/>
</dbReference>
<sequence length="484" mass="55907">MSNDSTGRRKRRLLRLFKLIVRLKLPTMSAYTNFTEKNCAFLCYTELKNQPKARPFFRNFCIVSVFLAFLIGLSVGILIPVLCLQRSHRTHTNNSKSTGHFLPSPSAIRTIFLNNSYGFKNNLNKSSNSDKRSIKQDYNEYPTVSFIDRQSFVRLSQDLVEDGIYWGSKVEKALPEGYGKKKHELWTNYVQNGVAVKLQAGCGRMQNRMVVFQDGTQGCVRYRQNIDQIQGELFSFYLAQILKLPNLAPSTVSVVDLKSSLWQNLAKDIAAAQWNSNKPIVLTQFIGNLDSATIPPVFKPAERHLNKYDVHNMTKNEILDEDVSLKKLVELAQWSDLIIFDYLTANLDRIVNNLYNYQWNVNIMDAPAHNLAKKLDSDLLLFLDNESGLLHGYRLLKKYEIYHSLLLDNLCIFRKQTTNIIRELKEKRNIGTLMRRIFEKQNNAQVKDVLPTLPDKSVKILNERIERVHNQIVKCQTMFREDAT</sequence>
<keyword evidence="1" id="KW-1133">Transmembrane helix</keyword>
<dbReference type="AlphaFoldDB" id="A0A1W4WG50"/>
<keyword evidence="1" id="KW-0812">Transmembrane</keyword>
<protein>
    <submittedName>
        <fullName evidence="3">Extracellular serine/threonine protein kinase four-jointed</fullName>
    </submittedName>
</protein>
<dbReference type="GO" id="GO:0007267">
    <property type="term" value="P:cell-cell signaling"/>
    <property type="evidence" value="ECO:0007669"/>
    <property type="project" value="TreeGrafter"/>
</dbReference>
<dbReference type="STRING" id="224129.A0A1W4WG50"/>
<dbReference type="PANTHER" id="PTHR13147:SF5">
    <property type="entry name" value="FOUR-JOINTED BOX PROTEIN 1"/>
    <property type="match status" value="1"/>
</dbReference>
<dbReference type="InterPro" id="IPR024868">
    <property type="entry name" value="FJX1/FJ"/>
</dbReference>
<feature type="transmembrane region" description="Helical" evidence="1">
    <location>
        <begin position="60"/>
        <end position="82"/>
    </location>
</feature>
<keyword evidence="3" id="KW-0418">Kinase</keyword>
<gene>
    <name evidence="3" type="primary">LOC108732665</name>
</gene>
<keyword evidence="1" id="KW-0472">Membrane</keyword>
<keyword evidence="3" id="KW-0723">Serine/threonine-protein kinase</keyword>
<dbReference type="KEGG" id="apln:108732665"/>
<keyword evidence="2" id="KW-1185">Reference proteome</keyword>
<dbReference type="GeneID" id="108732665"/>
<name>A0A1W4WG50_AGRPL</name>
<dbReference type="FunCoup" id="A0A1W4WG50">
    <property type="interactions" value="84"/>
</dbReference>
<dbReference type="RefSeq" id="XP_018319088.1">
    <property type="nucleotide sequence ID" value="XM_018463586.1"/>
</dbReference>
<dbReference type="GO" id="GO:0004674">
    <property type="term" value="F:protein serine/threonine kinase activity"/>
    <property type="evidence" value="ECO:0007669"/>
    <property type="project" value="UniProtKB-KW"/>
</dbReference>
<dbReference type="PANTHER" id="PTHR13147">
    <property type="entry name" value="FOUR-JOINTED BOX PROTEIN 1"/>
    <property type="match status" value="1"/>
</dbReference>
<keyword evidence="3" id="KW-0808">Transferase</keyword>
<dbReference type="PRINTS" id="PR02072">
    <property type="entry name" value="4JOINTEDBOX1"/>
</dbReference>
<dbReference type="OrthoDB" id="10055077at2759"/>
<evidence type="ECO:0000256" key="1">
    <source>
        <dbReference type="SAM" id="Phobius"/>
    </source>
</evidence>
<organism evidence="2 3">
    <name type="scientific">Agrilus planipennis</name>
    <name type="common">Emerald ash borer</name>
    <name type="synonym">Agrilus marcopoli</name>
    <dbReference type="NCBI Taxonomy" id="224129"/>
    <lineage>
        <taxon>Eukaryota</taxon>
        <taxon>Metazoa</taxon>
        <taxon>Ecdysozoa</taxon>
        <taxon>Arthropoda</taxon>
        <taxon>Hexapoda</taxon>
        <taxon>Insecta</taxon>
        <taxon>Pterygota</taxon>
        <taxon>Neoptera</taxon>
        <taxon>Endopterygota</taxon>
        <taxon>Coleoptera</taxon>
        <taxon>Polyphaga</taxon>
        <taxon>Elateriformia</taxon>
        <taxon>Buprestoidea</taxon>
        <taxon>Buprestidae</taxon>
        <taxon>Agrilinae</taxon>
        <taxon>Agrilus</taxon>
    </lineage>
</organism>
<accession>A0A1W4WG50</accession>
<evidence type="ECO:0000313" key="2">
    <source>
        <dbReference type="Proteomes" id="UP000192223"/>
    </source>
</evidence>